<dbReference type="SMART" id="SM00360">
    <property type="entry name" value="RRM"/>
    <property type="match status" value="3"/>
</dbReference>
<name>A0A8J0TXX6_XENLA</name>
<dbReference type="PANTHER" id="PTHR48036">
    <property type="entry name" value="SPLICING FACTOR (PAD-1), PUTATIVE (AFU_ORTHOLOGUE AFUA_1G15810)-RELATED"/>
    <property type="match status" value="1"/>
</dbReference>
<dbReference type="RefSeq" id="XP_018092988.1">
    <property type="nucleotide sequence ID" value="XM_018237499.2"/>
</dbReference>
<evidence type="ECO:0000256" key="8">
    <source>
        <dbReference type="ARBA" id="ARBA00022990"/>
    </source>
</evidence>
<dbReference type="GO" id="GO:0051252">
    <property type="term" value="P:regulation of RNA metabolic process"/>
    <property type="evidence" value="ECO:0007669"/>
    <property type="project" value="UniProtKB-ARBA"/>
</dbReference>
<evidence type="ECO:0000256" key="2">
    <source>
        <dbReference type="ARBA" id="ARBA00022499"/>
    </source>
</evidence>
<evidence type="ECO:0000256" key="10">
    <source>
        <dbReference type="ARBA" id="ARBA00023159"/>
    </source>
</evidence>
<keyword evidence="11" id="KW-0804">Transcription</keyword>
<keyword evidence="21" id="KW-1185">Reference proteome</keyword>
<evidence type="ECO:0000313" key="23">
    <source>
        <dbReference type="RefSeq" id="XP_018092989.1"/>
    </source>
</evidence>
<dbReference type="FunFam" id="3.30.70.330:FF:000090">
    <property type="entry name" value="RNA-binding protein 39 isoform X1"/>
    <property type="match status" value="1"/>
</dbReference>
<evidence type="ECO:0000256" key="19">
    <source>
        <dbReference type="SAM" id="MobiDB-lite"/>
    </source>
</evidence>
<dbReference type="InterPro" id="IPR006509">
    <property type="entry name" value="RBM39_SF"/>
</dbReference>
<feature type="domain" description="RRM" evidence="20">
    <location>
        <begin position="250"/>
        <end position="328"/>
    </location>
</feature>
<dbReference type="NCBIfam" id="TIGR01622">
    <property type="entry name" value="SF-CC1"/>
    <property type="match status" value="1"/>
</dbReference>
<dbReference type="CTD" id="444779"/>
<evidence type="ECO:0000256" key="6">
    <source>
        <dbReference type="ARBA" id="ARBA00022843"/>
    </source>
</evidence>
<evidence type="ECO:0000256" key="15">
    <source>
        <dbReference type="ARBA" id="ARBA00061818"/>
    </source>
</evidence>
<evidence type="ECO:0000256" key="7">
    <source>
        <dbReference type="ARBA" id="ARBA00022884"/>
    </source>
</evidence>
<keyword evidence="6" id="KW-0832">Ubl conjugation</keyword>
<evidence type="ECO:0000256" key="13">
    <source>
        <dbReference type="ARBA" id="ARBA00023242"/>
    </source>
</evidence>
<dbReference type="FunFam" id="3.30.70.330:FF:000080">
    <property type="entry name" value="RNA-binding protein 39 isoform X1"/>
    <property type="match status" value="1"/>
</dbReference>
<evidence type="ECO:0000256" key="1">
    <source>
        <dbReference type="ARBA" id="ARBA00004123"/>
    </source>
</evidence>
<dbReference type="GO" id="GO:0008380">
    <property type="term" value="P:RNA splicing"/>
    <property type="evidence" value="ECO:0007669"/>
    <property type="project" value="UniProtKB-KW"/>
</dbReference>
<feature type="region of interest" description="Disordered" evidence="19">
    <location>
        <begin position="1"/>
        <end position="150"/>
    </location>
</feature>
<comment type="subunit">
    <text evidence="15">Interacts with NCOA6 and JUN. Interacts with ESR1 and ESR2, in the presence of estradiol (E2). Interacts with RSRC1 (via Arg/Ser-rich domain). Interacts with SF3B1. Interacts with ZNF106 (via N-terminus).</text>
</comment>
<keyword evidence="10" id="KW-0010">Activator</keyword>
<evidence type="ECO:0000256" key="17">
    <source>
        <dbReference type="ARBA" id="ARBA00075577"/>
    </source>
</evidence>
<gene>
    <name evidence="22 23" type="primary">MGC81970</name>
</gene>
<keyword evidence="7 18" id="KW-0694">RNA-binding</keyword>
<keyword evidence="12" id="KW-0508">mRNA splicing</keyword>
<dbReference type="OrthoDB" id="8123449at2759"/>
<feature type="compositionally biased region" description="Basic residues" evidence="19">
    <location>
        <begin position="33"/>
        <end position="56"/>
    </location>
</feature>
<feature type="compositionally biased region" description="Basic and acidic residues" evidence="19">
    <location>
        <begin position="15"/>
        <end position="32"/>
    </location>
</feature>
<dbReference type="RefSeq" id="XP_018092989.1">
    <property type="nucleotide sequence ID" value="XM_018237500.2"/>
</dbReference>
<dbReference type="CDD" id="cd12537">
    <property type="entry name" value="RRM1_RBM23"/>
    <property type="match status" value="1"/>
</dbReference>
<dbReference type="CDD" id="cd12285">
    <property type="entry name" value="RRM3_RBM39_like"/>
    <property type="match status" value="1"/>
</dbReference>
<dbReference type="InterPro" id="IPR012677">
    <property type="entry name" value="Nucleotide-bd_a/b_plait_sf"/>
</dbReference>
<comment type="subcellular location">
    <subcellularLocation>
        <location evidence="1">Nucleus</location>
    </subcellularLocation>
</comment>
<evidence type="ECO:0000256" key="11">
    <source>
        <dbReference type="ARBA" id="ARBA00023163"/>
    </source>
</evidence>
<reference evidence="22 23" key="1">
    <citation type="submission" date="2022-04" db="UniProtKB">
        <authorList>
            <consortium name="RefSeq"/>
        </authorList>
    </citation>
    <scope>IDENTIFICATION</scope>
    <source>
        <strain evidence="22 23">J_2021</strain>
        <tissue evidence="22 23">Erythrocytes</tissue>
    </source>
</reference>
<evidence type="ECO:0000256" key="5">
    <source>
        <dbReference type="ARBA" id="ARBA00022737"/>
    </source>
</evidence>
<organism evidence="22">
    <name type="scientific">Xenopus laevis</name>
    <name type="common">African clawed frog</name>
    <dbReference type="NCBI Taxonomy" id="8355"/>
    <lineage>
        <taxon>Eukaryota</taxon>
        <taxon>Metazoa</taxon>
        <taxon>Chordata</taxon>
        <taxon>Craniata</taxon>
        <taxon>Vertebrata</taxon>
        <taxon>Euteleostomi</taxon>
        <taxon>Amphibia</taxon>
        <taxon>Batrachia</taxon>
        <taxon>Anura</taxon>
        <taxon>Pipoidea</taxon>
        <taxon>Pipidae</taxon>
        <taxon>Xenopodinae</taxon>
        <taxon>Xenopus</taxon>
        <taxon>Xenopus</taxon>
    </lineage>
</organism>
<dbReference type="SUPFAM" id="SSF54928">
    <property type="entry name" value="RNA-binding domain, RBD"/>
    <property type="match status" value="2"/>
</dbReference>
<evidence type="ECO:0000256" key="12">
    <source>
        <dbReference type="ARBA" id="ARBA00023187"/>
    </source>
</evidence>
<dbReference type="AlphaFoldDB" id="A0A8J0TXX6"/>
<dbReference type="Pfam" id="PF15519">
    <property type="entry name" value="RBM39linker"/>
    <property type="match status" value="1"/>
</dbReference>
<keyword evidence="13" id="KW-0539">Nucleus</keyword>
<dbReference type="Gene3D" id="3.30.70.330">
    <property type="match status" value="3"/>
</dbReference>
<dbReference type="Proteomes" id="UP000186698">
    <property type="component" value="Chromosome 9_10S"/>
</dbReference>
<evidence type="ECO:0000256" key="16">
    <source>
        <dbReference type="ARBA" id="ARBA00067868"/>
    </source>
</evidence>
<dbReference type="GO" id="GO:0005634">
    <property type="term" value="C:nucleus"/>
    <property type="evidence" value="ECO:0007669"/>
    <property type="project" value="UniProtKB-SubCell"/>
</dbReference>
<keyword evidence="8" id="KW-0007">Acetylation</keyword>
<sequence length="539" mass="59770">MADDIDIEAMLEAPYQKDENKLSSANGHEERSKKKKKSKSRSRSRERKRSKSKERKRSRDRERKRSKSREKKRSRSKERRKSRSRSRERKFKGHYRSPYSGPKFGGGSGRGKIGIPHGVKLRKRSKSRSPPKREKSPVRGPIDNLSPEERDSRTVFCMQLAARIRPRDLEEFFSTVGKVRDVRMISDRNSRRSKGIAYVEFVDQSSVPLAIGLTGQRVLGVPIIVQASQAEKNRAAALANNLQKGTAGPMRLYVGSLHFNITEDMLRGIFEPFGRIESIQLMMDSETGRSKGYGFITFSDSECAKKALEQLNGFELAGRPMKVGHVTERTDASNASSFLDSDELERTGIDLGTTGRLQLMARLAEGTGLQIPPAAQQALQMSGSLAFGAVADLQTRISQQSEALAAAAASAATISLAQSPLPTPATTQPIATQCFQLSNMFNPQTEDELGWDSEIKEDVMEECNKHGGAIHIYVDKNSPQGNVYVKCSTITSAIAAVNALHGRWFAGKMITAAYVPVPTYHSLFPDSMTSTQPLFPSRR</sequence>
<feature type="compositionally biased region" description="Basic residues" evidence="19">
    <location>
        <begin position="64"/>
        <end position="95"/>
    </location>
</feature>
<feature type="domain" description="RRM" evidence="20">
    <location>
        <begin position="153"/>
        <end position="230"/>
    </location>
</feature>
<keyword evidence="3" id="KW-0597">Phosphoprotein</keyword>
<evidence type="ECO:0000256" key="4">
    <source>
        <dbReference type="ARBA" id="ARBA00022664"/>
    </source>
</evidence>
<keyword evidence="4" id="KW-0507">mRNA processing</keyword>
<protein>
    <recommendedName>
        <fullName evidence="16">RNA-binding protein 39</fullName>
    </recommendedName>
    <alternativeName>
        <fullName evidence="17">RNA-binding motif protein 39</fullName>
    </alternativeName>
</protein>
<accession>A0A8J0TXX6</accession>
<evidence type="ECO:0000259" key="20">
    <source>
        <dbReference type="PROSITE" id="PS50102"/>
    </source>
</evidence>
<dbReference type="Pfam" id="PF00076">
    <property type="entry name" value="RRM_1"/>
    <property type="match status" value="2"/>
</dbReference>
<dbReference type="InterPro" id="IPR000504">
    <property type="entry name" value="RRM_dom"/>
</dbReference>
<evidence type="ECO:0000256" key="3">
    <source>
        <dbReference type="ARBA" id="ARBA00022553"/>
    </source>
</evidence>
<dbReference type="InterPro" id="IPR035979">
    <property type="entry name" value="RBD_domain_sf"/>
</dbReference>
<keyword evidence="9" id="KW-0805">Transcription regulation</keyword>
<dbReference type="InterPro" id="IPR029123">
    <property type="entry name" value="RBM39_linker"/>
</dbReference>
<evidence type="ECO:0000313" key="21">
    <source>
        <dbReference type="Proteomes" id="UP000186698"/>
    </source>
</evidence>
<keyword evidence="2" id="KW-1017">Isopeptide bond</keyword>
<evidence type="ECO:0000313" key="22">
    <source>
        <dbReference type="RefSeq" id="XP_018092988.1"/>
    </source>
</evidence>
<dbReference type="CDD" id="cd12284">
    <property type="entry name" value="RRM2_RBM23_RBM39"/>
    <property type="match status" value="1"/>
</dbReference>
<dbReference type="PROSITE" id="PS50102">
    <property type="entry name" value="RRM"/>
    <property type="match status" value="2"/>
</dbReference>
<proteinExistence type="predicted"/>
<comment type="function">
    <text evidence="14">RNA-binding protein that acts as a pre-mRNA splicing factor. Acts by promoting exon inclusion via regulation of exon cassette splicing. Also acts as a transcriptional coactivator for steroid nuclear receptors ESR1/ER-alpha and ESR2/ER-beta, and JUN/AP-1, independently of the pre-mRNA splicing factor activity.</text>
</comment>
<dbReference type="GO" id="GO:0003723">
    <property type="term" value="F:RNA binding"/>
    <property type="evidence" value="ECO:0007669"/>
    <property type="project" value="UniProtKB-UniRule"/>
</dbReference>
<evidence type="ECO:0000256" key="18">
    <source>
        <dbReference type="PROSITE-ProRule" id="PRU00176"/>
    </source>
</evidence>
<dbReference type="GO" id="GO:0010468">
    <property type="term" value="P:regulation of gene expression"/>
    <property type="evidence" value="ECO:0007669"/>
    <property type="project" value="UniProtKB-ARBA"/>
</dbReference>
<dbReference type="FunFam" id="3.30.70.330:FF:000373">
    <property type="entry name" value="RNA-binding protein 39 isoform X4"/>
    <property type="match status" value="1"/>
</dbReference>
<evidence type="ECO:0000256" key="9">
    <source>
        <dbReference type="ARBA" id="ARBA00023015"/>
    </source>
</evidence>
<keyword evidence="5" id="KW-0677">Repeat</keyword>
<dbReference type="GO" id="GO:0006397">
    <property type="term" value="P:mRNA processing"/>
    <property type="evidence" value="ECO:0007669"/>
    <property type="project" value="UniProtKB-KW"/>
</dbReference>
<feature type="compositionally biased region" description="Basic residues" evidence="19">
    <location>
        <begin position="119"/>
        <end position="130"/>
    </location>
</feature>
<feature type="compositionally biased region" description="Gly residues" evidence="19">
    <location>
        <begin position="103"/>
        <end position="112"/>
    </location>
</feature>
<evidence type="ECO:0000256" key="14">
    <source>
        <dbReference type="ARBA" id="ARBA00056518"/>
    </source>
</evidence>
<dbReference type="GeneID" id="444779"/>